<feature type="transmembrane region" description="Helical" evidence="1">
    <location>
        <begin position="125"/>
        <end position="148"/>
    </location>
</feature>
<feature type="transmembrane region" description="Helical" evidence="1">
    <location>
        <begin position="273"/>
        <end position="293"/>
    </location>
</feature>
<feature type="transmembrane region" description="Helical" evidence="1">
    <location>
        <begin position="242"/>
        <end position="261"/>
    </location>
</feature>
<organism evidence="2 3">
    <name type="scientific">Thalassotalea agarivorans</name>
    <name type="common">Thalassomonas agarivorans</name>
    <dbReference type="NCBI Taxonomy" id="349064"/>
    <lineage>
        <taxon>Bacteria</taxon>
        <taxon>Pseudomonadati</taxon>
        <taxon>Pseudomonadota</taxon>
        <taxon>Gammaproteobacteria</taxon>
        <taxon>Alteromonadales</taxon>
        <taxon>Colwelliaceae</taxon>
        <taxon>Thalassotalea</taxon>
    </lineage>
</organism>
<dbReference type="RefSeq" id="WP_093327170.1">
    <property type="nucleotide sequence ID" value="NZ_AP027363.1"/>
</dbReference>
<gene>
    <name evidence="2" type="ORF">SAMN05660429_00138</name>
</gene>
<feature type="transmembrane region" description="Helical" evidence="1">
    <location>
        <begin position="21"/>
        <end position="42"/>
    </location>
</feature>
<dbReference type="Proteomes" id="UP000199308">
    <property type="component" value="Unassembled WGS sequence"/>
</dbReference>
<dbReference type="PANTHER" id="PTHR31061">
    <property type="entry name" value="LD22376P"/>
    <property type="match status" value="1"/>
</dbReference>
<feature type="transmembrane region" description="Helical" evidence="1">
    <location>
        <begin position="305"/>
        <end position="323"/>
    </location>
</feature>
<keyword evidence="1" id="KW-1133">Transmembrane helix</keyword>
<protein>
    <submittedName>
        <fullName evidence="2">Predicted acyltransferase</fullName>
    </submittedName>
</protein>
<keyword evidence="2" id="KW-0808">Transferase</keyword>
<sequence>MSQQQKKRILSIDALRGFDMIWILGLEGIFAALFTITGFAFFQSLAGQMLHSQWHGFTAYDLIFPLFIFLSGVSLGIAAKPLSQLPTEKARQIKIHGVKRFLLLMFFGVLYNHGWGGGIPADFDAIRYASVLGRIAIAWYLAALLVWYTTVRTQYAVTIGLLLGYWALQAWVSIGGYGGGDYTATGALNVWFDQHLLPGITYQNAPLDPEGILSNLGSIVNAVAGVFVGRWLKAYQDNPNKLLRILVGAGVACIAIAYLWHNVLPINKTLWTSSFAILTIGYSILLLALFYGVIDVLGINRWGQFFAIIGVNSIIIYLASALVNWQYTTQSLFGGVIQAFPTAYHALFTILFMVAVQWLILYWLFRHKIFIKV</sequence>
<feature type="transmembrane region" description="Helical" evidence="1">
    <location>
        <begin position="62"/>
        <end position="80"/>
    </location>
</feature>
<name>A0A1H9Y9Q1_THASX</name>
<dbReference type="OrthoDB" id="9788724at2"/>
<feature type="transmembrane region" description="Helical" evidence="1">
    <location>
        <begin position="101"/>
        <end position="119"/>
    </location>
</feature>
<keyword evidence="1" id="KW-0812">Transmembrane</keyword>
<feature type="transmembrane region" description="Helical" evidence="1">
    <location>
        <begin position="155"/>
        <end position="174"/>
    </location>
</feature>
<proteinExistence type="predicted"/>
<feature type="transmembrane region" description="Helical" evidence="1">
    <location>
        <begin position="212"/>
        <end position="230"/>
    </location>
</feature>
<evidence type="ECO:0000256" key="1">
    <source>
        <dbReference type="SAM" id="Phobius"/>
    </source>
</evidence>
<dbReference type="PANTHER" id="PTHR31061:SF24">
    <property type="entry name" value="LD22376P"/>
    <property type="match status" value="1"/>
</dbReference>
<evidence type="ECO:0000313" key="2">
    <source>
        <dbReference type="EMBL" id="SES65677.1"/>
    </source>
</evidence>
<dbReference type="AlphaFoldDB" id="A0A1H9Y9Q1"/>
<dbReference type="GO" id="GO:0016746">
    <property type="term" value="F:acyltransferase activity"/>
    <property type="evidence" value="ECO:0007669"/>
    <property type="project" value="UniProtKB-KW"/>
</dbReference>
<evidence type="ECO:0000313" key="3">
    <source>
        <dbReference type="Proteomes" id="UP000199308"/>
    </source>
</evidence>
<dbReference type="EMBL" id="FOHK01000001">
    <property type="protein sequence ID" value="SES65677.1"/>
    <property type="molecule type" value="Genomic_DNA"/>
</dbReference>
<keyword evidence="2" id="KW-0012">Acyltransferase</keyword>
<dbReference type="NCBIfam" id="NF046061">
    <property type="entry name" value="NagX_SO_3504"/>
    <property type="match status" value="1"/>
</dbReference>
<dbReference type="STRING" id="349064.SAMN05660429_00138"/>
<keyword evidence="1" id="KW-0472">Membrane</keyword>
<accession>A0A1H9Y9Q1</accession>
<reference evidence="2 3" key="1">
    <citation type="submission" date="2016-10" db="EMBL/GenBank/DDBJ databases">
        <authorList>
            <person name="de Groot N.N."/>
        </authorList>
    </citation>
    <scope>NUCLEOTIDE SEQUENCE [LARGE SCALE GENOMIC DNA]</scope>
    <source>
        <strain evidence="2 3">DSM 19706</strain>
    </source>
</reference>
<keyword evidence="3" id="KW-1185">Reference proteome</keyword>
<feature type="transmembrane region" description="Helical" evidence="1">
    <location>
        <begin position="343"/>
        <end position="365"/>
    </location>
</feature>